<name>A0A914EGD9_9BILA</name>
<dbReference type="WBParaSite" id="ACRNAN_scaffold769.g15803.t1">
    <property type="protein sequence ID" value="ACRNAN_scaffold769.g15803.t1"/>
    <property type="gene ID" value="ACRNAN_scaffold769.g15803"/>
</dbReference>
<evidence type="ECO:0000313" key="2">
    <source>
        <dbReference type="WBParaSite" id="ACRNAN_scaffold769.g15803.t1"/>
    </source>
</evidence>
<keyword evidence="1" id="KW-1185">Reference proteome</keyword>
<organism evidence="1 2">
    <name type="scientific">Acrobeloides nanus</name>
    <dbReference type="NCBI Taxonomy" id="290746"/>
    <lineage>
        <taxon>Eukaryota</taxon>
        <taxon>Metazoa</taxon>
        <taxon>Ecdysozoa</taxon>
        <taxon>Nematoda</taxon>
        <taxon>Chromadorea</taxon>
        <taxon>Rhabditida</taxon>
        <taxon>Tylenchina</taxon>
        <taxon>Cephalobomorpha</taxon>
        <taxon>Cephaloboidea</taxon>
        <taxon>Cephalobidae</taxon>
        <taxon>Acrobeloides</taxon>
    </lineage>
</organism>
<sequence>MYAILDSFAVPPAKNTNDVLLTDWLLPLLPYFPGGNGPCNFDRVFVGSFQRNDVPAGMPQDWDPYYDGMLSTKYRGNMLARQKAIAQQFNNMVANSTNPNVQWDWYINQENSLDYSLSDPNVTNGELQFIVQQIIDFNSIRKDRVFLWSPWFTYHPSDFPVGSQEYKDLTTNLKKLFTQIPKQVAPYNAYGNNSGGPLWISLQDHVGSESTDPAFNRTGAAQWFNYLKANFSFKNLTMNVELFLDPTDPNASPSPAPCQEIYDREQFYVQQGINLGPTFELRYWDTCNHL</sequence>
<proteinExistence type="predicted"/>
<evidence type="ECO:0000313" key="1">
    <source>
        <dbReference type="Proteomes" id="UP000887540"/>
    </source>
</evidence>
<protein>
    <submittedName>
        <fullName evidence="2">Uncharacterized protein</fullName>
    </submittedName>
</protein>
<accession>A0A914EGD9</accession>
<dbReference type="AlphaFoldDB" id="A0A914EGD9"/>
<dbReference type="Proteomes" id="UP000887540">
    <property type="component" value="Unplaced"/>
</dbReference>
<reference evidence="2" key="1">
    <citation type="submission" date="2022-11" db="UniProtKB">
        <authorList>
            <consortium name="WormBaseParasite"/>
        </authorList>
    </citation>
    <scope>IDENTIFICATION</scope>
</reference>